<dbReference type="EMBL" id="SLXD01000005">
    <property type="protein sequence ID" value="TCP03046.1"/>
    <property type="molecule type" value="Genomic_DNA"/>
</dbReference>
<name>A0A4R2MJF1_RUBGE</name>
<accession>A0A4R2MJF1</accession>
<evidence type="ECO:0000313" key="3">
    <source>
        <dbReference type="EMBL" id="TCP03046.1"/>
    </source>
</evidence>
<dbReference type="PROSITE" id="PS51257">
    <property type="entry name" value="PROKAR_LIPOPROTEIN"/>
    <property type="match status" value="1"/>
</dbReference>
<dbReference type="GeneID" id="99684522"/>
<dbReference type="InterPro" id="IPR036188">
    <property type="entry name" value="FAD/NAD-bd_sf"/>
</dbReference>
<dbReference type="GO" id="GO:0005737">
    <property type="term" value="C:cytoplasm"/>
    <property type="evidence" value="ECO:0007669"/>
    <property type="project" value="TreeGrafter"/>
</dbReference>
<dbReference type="SUPFAM" id="SSF51905">
    <property type="entry name" value="FAD/NAD(P)-binding domain"/>
    <property type="match status" value="1"/>
</dbReference>
<organism evidence="3 4">
    <name type="scientific">Rubrivivax gelatinosus</name>
    <name type="common">Rhodocyclus gelatinosus</name>
    <name type="synonym">Rhodopseudomonas gelatinosa</name>
    <dbReference type="NCBI Taxonomy" id="28068"/>
    <lineage>
        <taxon>Bacteria</taxon>
        <taxon>Pseudomonadati</taxon>
        <taxon>Pseudomonadota</taxon>
        <taxon>Betaproteobacteria</taxon>
        <taxon>Burkholderiales</taxon>
        <taxon>Sphaerotilaceae</taxon>
        <taxon>Rubrivivax</taxon>
    </lineage>
</organism>
<evidence type="ECO:0000313" key="4">
    <source>
        <dbReference type="Proteomes" id="UP000295106"/>
    </source>
</evidence>
<dbReference type="AlphaFoldDB" id="A0A4R2MJF1"/>
<evidence type="ECO:0000259" key="2">
    <source>
        <dbReference type="Pfam" id="PF01266"/>
    </source>
</evidence>
<evidence type="ECO:0000256" key="1">
    <source>
        <dbReference type="ARBA" id="ARBA00023002"/>
    </source>
</evidence>
<dbReference type="GO" id="GO:0016491">
    <property type="term" value="F:oxidoreductase activity"/>
    <property type="evidence" value="ECO:0007669"/>
    <property type="project" value="UniProtKB-KW"/>
</dbReference>
<dbReference type="PANTHER" id="PTHR13847:SF287">
    <property type="entry name" value="FAD-DEPENDENT OXIDOREDUCTASE DOMAIN-CONTAINING PROTEIN 1"/>
    <property type="match status" value="1"/>
</dbReference>
<dbReference type="Pfam" id="PF01266">
    <property type="entry name" value="DAO"/>
    <property type="match status" value="1"/>
</dbReference>
<sequence>MAGRDVLVVGAGVFGAAVACELARHGWGPRVRVLERLQPAAGATARAAALVTAVRDDPGQIVLARQTLAAIATLQAEGEALGWHASGALHVAPAAWRPLLEARAAIGAANGVGSRWLSHEAALALAPWLDPRAFEHALFFPDDGWLDPHLLASAYLRVAVRHGVQVETTEVRRLVVADGAVRGVETAEGVVAADTVVLATGAWANLLSAPAGLPLPLAPVRSQYWISTPAPCFPRDGAIVLMPAIRAYARPELGGLLFGVREPRPAVVDARRLPPDLGGFAFEPEDADGWQTLAAAAEDLGRHLPALPTLGIAHAVSGPSAYTPDGQLVVGAAPGLRGLFVAAGCNGSGIALSGGVGRLVGELVRGVAPFVDPAPAAPGRLGDFDPHAPDFLAACGAARSRKTSG</sequence>
<dbReference type="SUPFAM" id="SSF54373">
    <property type="entry name" value="FAD-linked reductases, C-terminal domain"/>
    <property type="match status" value="1"/>
</dbReference>
<keyword evidence="1" id="KW-0560">Oxidoreductase</keyword>
<comment type="caution">
    <text evidence="3">The sequence shown here is derived from an EMBL/GenBank/DDBJ whole genome shotgun (WGS) entry which is preliminary data.</text>
</comment>
<gene>
    <name evidence="3" type="ORF">EV684_105212</name>
</gene>
<dbReference type="Gene3D" id="3.50.50.60">
    <property type="entry name" value="FAD/NAD(P)-binding domain"/>
    <property type="match status" value="1"/>
</dbReference>
<proteinExistence type="predicted"/>
<feature type="domain" description="FAD dependent oxidoreductase" evidence="2">
    <location>
        <begin position="5"/>
        <end position="363"/>
    </location>
</feature>
<protein>
    <submittedName>
        <fullName evidence="3">4-methylaminobutanoate oxidase (Formaldehyde-forming)</fullName>
    </submittedName>
</protein>
<dbReference type="Proteomes" id="UP000295106">
    <property type="component" value="Unassembled WGS sequence"/>
</dbReference>
<reference evidence="3 4" key="1">
    <citation type="submission" date="2019-03" db="EMBL/GenBank/DDBJ databases">
        <title>Genomic Encyclopedia of Type Strains, Phase IV (KMG-IV): sequencing the most valuable type-strain genomes for metagenomic binning, comparative biology and taxonomic classification.</title>
        <authorList>
            <person name="Goeker M."/>
        </authorList>
    </citation>
    <scope>NUCLEOTIDE SEQUENCE [LARGE SCALE GENOMIC DNA]</scope>
    <source>
        <strain evidence="3 4">DSM 1709</strain>
    </source>
</reference>
<dbReference type="RefSeq" id="WP_165908451.1">
    <property type="nucleotide sequence ID" value="NZ_CP181386.1"/>
</dbReference>
<dbReference type="InterPro" id="IPR006076">
    <property type="entry name" value="FAD-dep_OxRdtase"/>
</dbReference>
<dbReference type="PANTHER" id="PTHR13847">
    <property type="entry name" value="SARCOSINE DEHYDROGENASE-RELATED"/>
    <property type="match status" value="1"/>
</dbReference>
<dbReference type="Gene3D" id="3.30.9.10">
    <property type="entry name" value="D-Amino Acid Oxidase, subunit A, domain 2"/>
    <property type="match status" value="1"/>
</dbReference>